<dbReference type="InterPro" id="IPR013785">
    <property type="entry name" value="Aldolase_TIM"/>
</dbReference>
<dbReference type="GO" id="GO:0009098">
    <property type="term" value="P:L-leucine biosynthetic process"/>
    <property type="evidence" value="ECO:0007669"/>
    <property type="project" value="UniProtKB-UniRule"/>
</dbReference>
<evidence type="ECO:0000256" key="7">
    <source>
        <dbReference type="ARBA" id="ARBA00022679"/>
    </source>
</evidence>
<dbReference type="EC" id="2.3.3.13" evidence="3 11"/>
<evidence type="ECO:0000313" key="14">
    <source>
        <dbReference type="Proteomes" id="UP000520814"/>
    </source>
</evidence>
<dbReference type="Gene3D" id="1.10.238.260">
    <property type="match status" value="1"/>
</dbReference>
<sequence>MSNRVHIFDTTLRDGEQSPGAALNVDEKLEIARQLERLGVDIIEAGFPISSPGDFDAVQRIAKQVQNATVCGLTRAVRKDIDVAWDALKGAKRPRIHTGLGVSDNHLQHKLRKSRDEALEMGVSAVAYAKSLGCDDIEYFTEDAGRADPDYLCRVVEAVINAGATVINVPDTTGYATPEEYGAIFRMLLERVPNADKAIFSAHCHDDLGLAVANSLAAAKNGARQIECTINGIGERAGNTSLEEVVMALKTRRDYYGLETGINTREITRTSRLVSNRTGILVQPNKAIVGANAFAHSSGIHQDGVLKERTTYEIIDPADVGISESKIILSPRSGRAALKHRLEVLGHTFEDAAFEKVYERFLEVADRKKMVYDEDLEALATDEARLVNQTYELVQLQVTCGDSAIPTATVKLRHANRAVLMDADTGNGPVDAIYRAINRIVKVPNELIEISLQSVTEGTDAQAAVTIRVRAGDEVHSGHAAHTDIIVAAAKAYLNALNKQLLNQPGRITQPESERVGV</sequence>
<comment type="caution">
    <text evidence="13">The sequence shown here is derived from an EMBL/GenBank/DDBJ whole genome shotgun (WGS) entry which is preliminary data.</text>
</comment>
<dbReference type="Pfam" id="PF00682">
    <property type="entry name" value="HMGL-like"/>
    <property type="match status" value="1"/>
</dbReference>
<dbReference type="InterPro" id="IPR036230">
    <property type="entry name" value="LeuA_allosteric_dom_sf"/>
</dbReference>
<dbReference type="GO" id="GO:0003852">
    <property type="term" value="F:2-isopropylmalate synthase activity"/>
    <property type="evidence" value="ECO:0007669"/>
    <property type="project" value="UniProtKB-UniRule"/>
</dbReference>
<name>A0A7W9SPN0_ARMRO</name>
<evidence type="ECO:0000256" key="2">
    <source>
        <dbReference type="ARBA" id="ARBA00009396"/>
    </source>
</evidence>
<dbReference type="PROSITE" id="PS00816">
    <property type="entry name" value="AIPM_HOMOCIT_SYNTH_2"/>
    <property type="match status" value="1"/>
</dbReference>
<dbReference type="Gene3D" id="3.30.160.270">
    <property type="match status" value="1"/>
</dbReference>
<dbReference type="PROSITE" id="PS00815">
    <property type="entry name" value="AIPM_HOMOCIT_SYNTH_1"/>
    <property type="match status" value="1"/>
</dbReference>
<keyword evidence="11" id="KW-0963">Cytoplasm</keyword>
<evidence type="ECO:0000256" key="1">
    <source>
        <dbReference type="ARBA" id="ARBA00004689"/>
    </source>
</evidence>
<dbReference type="Proteomes" id="UP000520814">
    <property type="component" value="Unassembled WGS sequence"/>
</dbReference>
<evidence type="ECO:0000256" key="6">
    <source>
        <dbReference type="ARBA" id="ARBA00022605"/>
    </source>
</evidence>
<comment type="function">
    <text evidence="11">Catalyzes the condensation of the acetyl group of acetyl-CoA with 3-methyl-2-oxobutanoate (2-ketoisovalerate) to form 3-carboxy-3-hydroxy-4-methylpentanoate (2-isopropylmalate).</text>
</comment>
<evidence type="ECO:0000256" key="10">
    <source>
        <dbReference type="ARBA" id="ARBA00023304"/>
    </source>
</evidence>
<evidence type="ECO:0000256" key="4">
    <source>
        <dbReference type="ARBA" id="ARBA00018198"/>
    </source>
</evidence>
<proteinExistence type="inferred from homology"/>
<accession>A0A7W9SPN0</accession>
<dbReference type="GO" id="GO:0030145">
    <property type="term" value="F:manganese ion binding"/>
    <property type="evidence" value="ECO:0007669"/>
    <property type="project" value="UniProtKB-UniRule"/>
</dbReference>
<feature type="binding site" evidence="11">
    <location>
        <position position="14"/>
    </location>
    <ligand>
        <name>Mn(2+)</name>
        <dbReference type="ChEBI" id="CHEBI:29035"/>
    </ligand>
</feature>
<dbReference type="PANTHER" id="PTHR10277">
    <property type="entry name" value="HOMOCITRATE SYNTHASE-RELATED"/>
    <property type="match status" value="1"/>
</dbReference>
<protein>
    <recommendedName>
        <fullName evidence="4 11">2-isopropylmalate synthase</fullName>
        <ecNumber evidence="3 11">2.3.3.13</ecNumber>
    </recommendedName>
    <alternativeName>
        <fullName evidence="11">Alpha-IPM synthase</fullName>
    </alternativeName>
    <alternativeName>
        <fullName evidence="11">Alpha-isopropylmalate synthase</fullName>
    </alternativeName>
</protein>
<dbReference type="UniPathway" id="UPA00048">
    <property type="reaction ID" value="UER00070"/>
</dbReference>
<dbReference type="AlphaFoldDB" id="A0A7W9SPN0"/>
<keyword evidence="7 11" id="KW-0808">Transferase</keyword>
<evidence type="ECO:0000256" key="5">
    <source>
        <dbReference type="ARBA" id="ARBA00022430"/>
    </source>
</evidence>
<comment type="catalytic activity">
    <reaction evidence="11">
        <text>3-methyl-2-oxobutanoate + acetyl-CoA + H2O = (2S)-2-isopropylmalate + CoA + H(+)</text>
        <dbReference type="Rhea" id="RHEA:21524"/>
        <dbReference type="ChEBI" id="CHEBI:1178"/>
        <dbReference type="ChEBI" id="CHEBI:11851"/>
        <dbReference type="ChEBI" id="CHEBI:15377"/>
        <dbReference type="ChEBI" id="CHEBI:15378"/>
        <dbReference type="ChEBI" id="CHEBI:57287"/>
        <dbReference type="ChEBI" id="CHEBI:57288"/>
        <dbReference type="EC" id="2.3.3.13"/>
    </reaction>
</comment>
<feature type="binding site" evidence="11">
    <location>
        <position position="239"/>
    </location>
    <ligand>
        <name>Mn(2+)</name>
        <dbReference type="ChEBI" id="CHEBI:29035"/>
    </ligand>
</feature>
<dbReference type="SUPFAM" id="SSF51569">
    <property type="entry name" value="Aldolase"/>
    <property type="match status" value="1"/>
</dbReference>
<dbReference type="SUPFAM" id="SSF110921">
    <property type="entry name" value="2-isopropylmalate synthase LeuA, allosteric (dimerisation) domain"/>
    <property type="match status" value="1"/>
</dbReference>
<keyword evidence="14" id="KW-1185">Reference proteome</keyword>
<evidence type="ECO:0000256" key="3">
    <source>
        <dbReference type="ARBA" id="ARBA00012973"/>
    </source>
</evidence>
<dbReference type="GO" id="GO:0003985">
    <property type="term" value="F:acetyl-CoA C-acetyltransferase activity"/>
    <property type="evidence" value="ECO:0007669"/>
    <property type="project" value="UniProtKB-UniRule"/>
</dbReference>
<dbReference type="SMART" id="SM00917">
    <property type="entry name" value="LeuA_dimer"/>
    <property type="match status" value="1"/>
</dbReference>
<keyword evidence="5 11" id="KW-0432">Leucine biosynthesis</keyword>
<feature type="domain" description="Pyruvate carboxyltransferase" evidence="12">
    <location>
        <begin position="5"/>
        <end position="268"/>
    </location>
</feature>
<dbReference type="NCBIfam" id="NF002086">
    <property type="entry name" value="PRK00915.1-3"/>
    <property type="match status" value="1"/>
</dbReference>
<comment type="subunit">
    <text evidence="11">Homodimer.</text>
</comment>
<comment type="cofactor">
    <cofactor evidence="11">
        <name>Mn(2+)</name>
        <dbReference type="ChEBI" id="CHEBI:29035"/>
    </cofactor>
</comment>
<dbReference type="FunFam" id="3.20.20.70:FF:000010">
    <property type="entry name" value="2-isopropylmalate synthase"/>
    <property type="match status" value="1"/>
</dbReference>
<dbReference type="Pfam" id="PF08502">
    <property type="entry name" value="LeuA_dimer"/>
    <property type="match status" value="1"/>
</dbReference>
<dbReference type="InterPro" id="IPR050073">
    <property type="entry name" value="2-IPM_HCS-like"/>
</dbReference>
<comment type="similarity">
    <text evidence="2 11">Belongs to the alpha-IPM synthase/homocitrate synthase family. LeuA type 1 subfamily.</text>
</comment>
<comment type="pathway">
    <text evidence="1 11">Amino-acid biosynthesis; L-leucine biosynthesis; L-leucine from 3-methyl-2-oxobutanoate: step 1/4.</text>
</comment>
<keyword evidence="8 11" id="KW-0479">Metal-binding</keyword>
<feature type="binding site" evidence="11">
    <location>
        <position position="203"/>
    </location>
    <ligand>
        <name>Mn(2+)</name>
        <dbReference type="ChEBI" id="CHEBI:29035"/>
    </ligand>
</feature>
<evidence type="ECO:0000313" key="13">
    <source>
        <dbReference type="EMBL" id="MBB6050495.1"/>
    </source>
</evidence>
<reference evidence="13 14" key="1">
    <citation type="submission" date="2020-08" db="EMBL/GenBank/DDBJ databases">
        <title>Genomic Encyclopedia of Type Strains, Phase IV (KMG-IV): sequencing the most valuable type-strain genomes for metagenomic binning, comparative biology and taxonomic classification.</title>
        <authorList>
            <person name="Goeker M."/>
        </authorList>
    </citation>
    <scope>NUCLEOTIDE SEQUENCE [LARGE SCALE GENOMIC DNA]</scope>
    <source>
        <strain evidence="13 14">DSM 23562</strain>
    </source>
</reference>
<dbReference type="InterPro" id="IPR005671">
    <property type="entry name" value="LeuA_bact_synth"/>
</dbReference>
<dbReference type="CDD" id="cd07940">
    <property type="entry name" value="DRE_TIM_IPMS"/>
    <property type="match status" value="1"/>
</dbReference>
<dbReference type="InterPro" id="IPR000891">
    <property type="entry name" value="PYR_CT"/>
</dbReference>
<dbReference type="Pfam" id="PF22617">
    <property type="entry name" value="HCS_D2"/>
    <property type="match status" value="1"/>
</dbReference>
<keyword evidence="13" id="KW-0012">Acyltransferase</keyword>
<dbReference type="NCBIfam" id="TIGR00973">
    <property type="entry name" value="leuA_bact"/>
    <property type="match status" value="1"/>
</dbReference>
<dbReference type="HAMAP" id="MF_01025">
    <property type="entry name" value="LeuA_type1"/>
    <property type="match status" value="1"/>
</dbReference>
<evidence type="ECO:0000256" key="9">
    <source>
        <dbReference type="ARBA" id="ARBA00023211"/>
    </source>
</evidence>
<dbReference type="InterPro" id="IPR054691">
    <property type="entry name" value="LeuA/HCS_post-cat"/>
</dbReference>
<dbReference type="RefSeq" id="WP_184195553.1">
    <property type="nucleotide sequence ID" value="NZ_JACHGW010000002.1"/>
</dbReference>
<feature type="region of interest" description="Regulatory domain" evidence="11">
    <location>
        <begin position="392"/>
        <end position="518"/>
    </location>
</feature>
<keyword evidence="9 11" id="KW-0464">Manganese</keyword>
<dbReference type="InterPro" id="IPR002034">
    <property type="entry name" value="AIPM/Hcit_synth_CS"/>
</dbReference>
<feature type="binding site" evidence="11">
    <location>
        <position position="205"/>
    </location>
    <ligand>
        <name>Mn(2+)</name>
        <dbReference type="ChEBI" id="CHEBI:29035"/>
    </ligand>
</feature>
<dbReference type="PANTHER" id="PTHR10277:SF9">
    <property type="entry name" value="2-ISOPROPYLMALATE SYNTHASE 1, CHLOROPLASTIC-RELATED"/>
    <property type="match status" value="1"/>
</dbReference>
<dbReference type="EMBL" id="JACHGW010000002">
    <property type="protein sequence ID" value="MBB6050495.1"/>
    <property type="molecule type" value="Genomic_DNA"/>
</dbReference>
<evidence type="ECO:0000256" key="11">
    <source>
        <dbReference type="HAMAP-Rule" id="MF_01025"/>
    </source>
</evidence>
<dbReference type="InterPro" id="IPR013709">
    <property type="entry name" value="2-isopropylmalate_synth_dimer"/>
</dbReference>
<gene>
    <name evidence="11" type="primary">leuA</name>
    <name evidence="13" type="ORF">HNQ39_002286</name>
</gene>
<keyword evidence="6 11" id="KW-0028">Amino-acid biosynthesis</keyword>
<dbReference type="Gene3D" id="3.20.20.70">
    <property type="entry name" value="Aldolase class I"/>
    <property type="match status" value="1"/>
</dbReference>
<dbReference type="GO" id="GO:0005737">
    <property type="term" value="C:cytoplasm"/>
    <property type="evidence" value="ECO:0007669"/>
    <property type="project" value="UniProtKB-UniRule"/>
</dbReference>
<organism evidence="13 14">
    <name type="scientific">Armatimonas rosea</name>
    <dbReference type="NCBI Taxonomy" id="685828"/>
    <lineage>
        <taxon>Bacteria</taxon>
        <taxon>Bacillati</taxon>
        <taxon>Armatimonadota</taxon>
        <taxon>Armatimonadia</taxon>
        <taxon>Armatimonadales</taxon>
        <taxon>Armatimonadaceae</taxon>
        <taxon>Armatimonas</taxon>
    </lineage>
</organism>
<dbReference type="PROSITE" id="PS50991">
    <property type="entry name" value="PYR_CT"/>
    <property type="match status" value="1"/>
</dbReference>
<keyword evidence="10 11" id="KW-0100">Branched-chain amino acid biosynthesis</keyword>
<evidence type="ECO:0000259" key="12">
    <source>
        <dbReference type="PROSITE" id="PS50991"/>
    </source>
</evidence>
<evidence type="ECO:0000256" key="8">
    <source>
        <dbReference type="ARBA" id="ARBA00022723"/>
    </source>
</evidence>
<dbReference type="FunFam" id="1.10.238.260:FF:000001">
    <property type="entry name" value="2-isopropylmalate synthase"/>
    <property type="match status" value="1"/>
</dbReference>